<protein>
    <submittedName>
        <fullName evidence="1">Uncharacterized protein</fullName>
    </submittedName>
</protein>
<sequence>MENDIKAVQLSNVRIDGELKRQVK</sequence>
<feature type="non-terminal residue" evidence="1">
    <location>
        <position position="24"/>
    </location>
</feature>
<dbReference type="AlphaFoldDB" id="A0A821HIG9"/>
<gene>
    <name evidence="1" type="ORF">OVN521_LOCUS47798</name>
</gene>
<organism evidence="1 2">
    <name type="scientific">Rotaria magnacalcarata</name>
    <dbReference type="NCBI Taxonomy" id="392030"/>
    <lineage>
        <taxon>Eukaryota</taxon>
        <taxon>Metazoa</taxon>
        <taxon>Spiralia</taxon>
        <taxon>Gnathifera</taxon>
        <taxon>Rotifera</taxon>
        <taxon>Eurotatoria</taxon>
        <taxon>Bdelloidea</taxon>
        <taxon>Philodinida</taxon>
        <taxon>Philodinidae</taxon>
        <taxon>Rotaria</taxon>
    </lineage>
</organism>
<name>A0A821HIG9_9BILA</name>
<proteinExistence type="predicted"/>
<evidence type="ECO:0000313" key="2">
    <source>
        <dbReference type="Proteomes" id="UP000663866"/>
    </source>
</evidence>
<keyword evidence="2" id="KW-1185">Reference proteome</keyword>
<comment type="caution">
    <text evidence="1">The sequence shown here is derived from an EMBL/GenBank/DDBJ whole genome shotgun (WGS) entry which is preliminary data.</text>
</comment>
<dbReference type="EMBL" id="CAJOBG010095822">
    <property type="protein sequence ID" value="CAF4683034.1"/>
    <property type="molecule type" value="Genomic_DNA"/>
</dbReference>
<reference evidence="1" key="1">
    <citation type="submission" date="2021-02" db="EMBL/GenBank/DDBJ databases">
        <authorList>
            <person name="Nowell W R."/>
        </authorList>
    </citation>
    <scope>NUCLEOTIDE SEQUENCE</scope>
</reference>
<evidence type="ECO:0000313" key="1">
    <source>
        <dbReference type="EMBL" id="CAF4683034.1"/>
    </source>
</evidence>
<dbReference type="Proteomes" id="UP000663866">
    <property type="component" value="Unassembled WGS sequence"/>
</dbReference>
<accession>A0A821HIG9</accession>